<sequence length="110" mass="12291">MTKERSSIPLRIKRLPSAPSLETPQSLRVFLRRSTRRDEQFLNMMRCCPAQDNAIMFAAHIQILMSLARGAAPAPATARPKPRTRVSTNTANRRDYDDAAYPPPAPGACR</sequence>
<proteinExistence type="predicted"/>
<keyword evidence="3" id="KW-1185">Reference proteome</keyword>
<dbReference type="Proteomes" id="UP001218188">
    <property type="component" value="Unassembled WGS sequence"/>
</dbReference>
<evidence type="ECO:0000313" key="3">
    <source>
        <dbReference type="Proteomes" id="UP001218188"/>
    </source>
</evidence>
<accession>A0AAD6STV4</accession>
<feature type="region of interest" description="Disordered" evidence="1">
    <location>
        <begin position="1"/>
        <end position="20"/>
    </location>
</feature>
<evidence type="ECO:0000256" key="1">
    <source>
        <dbReference type="SAM" id="MobiDB-lite"/>
    </source>
</evidence>
<name>A0AAD6STV4_9AGAR</name>
<protein>
    <submittedName>
        <fullName evidence="2">Uncharacterized protein</fullName>
    </submittedName>
</protein>
<organism evidence="2 3">
    <name type="scientific">Mycena alexandri</name>
    <dbReference type="NCBI Taxonomy" id="1745969"/>
    <lineage>
        <taxon>Eukaryota</taxon>
        <taxon>Fungi</taxon>
        <taxon>Dikarya</taxon>
        <taxon>Basidiomycota</taxon>
        <taxon>Agaricomycotina</taxon>
        <taxon>Agaricomycetes</taxon>
        <taxon>Agaricomycetidae</taxon>
        <taxon>Agaricales</taxon>
        <taxon>Marasmiineae</taxon>
        <taxon>Mycenaceae</taxon>
        <taxon>Mycena</taxon>
    </lineage>
</organism>
<comment type="caution">
    <text evidence="2">The sequence shown here is derived from an EMBL/GenBank/DDBJ whole genome shotgun (WGS) entry which is preliminary data.</text>
</comment>
<feature type="compositionally biased region" description="Pro residues" evidence="1">
    <location>
        <begin position="101"/>
        <end position="110"/>
    </location>
</feature>
<reference evidence="2" key="1">
    <citation type="submission" date="2023-03" db="EMBL/GenBank/DDBJ databases">
        <title>Massive genome expansion in bonnet fungi (Mycena s.s.) driven by repeated elements and novel gene families across ecological guilds.</title>
        <authorList>
            <consortium name="Lawrence Berkeley National Laboratory"/>
            <person name="Harder C.B."/>
            <person name="Miyauchi S."/>
            <person name="Viragh M."/>
            <person name="Kuo A."/>
            <person name="Thoen E."/>
            <person name="Andreopoulos B."/>
            <person name="Lu D."/>
            <person name="Skrede I."/>
            <person name="Drula E."/>
            <person name="Henrissat B."/>
            <person name="Morin E."/>
            <person name="Kohler A."/>
            <person name="Barry K."/>
            <person name="LaButti K."/>
            <person name="Morin E."/>
            <person name="Salamov A."/>
            <person name="Lipzen A."/>
            <person name="Mereny Z."/>
            <person name="Hegedus B."/>
            <person name="Baldrian P."/>
            <person name="Stursova M."/>
            <person name="Weitz H."/>
            <person name="Taylor A."/>
            <person name="Grigoriev I.V."/>
            <person name="Nagy L.G."/>
            <person name="Martin F."/>
            <person name="Kauserud H."/>
        </authorList>
    </citation>
    <scope>NUCLEOTIDE SEQUENCE</scope>
    <source>
        <strain evidence="2">CBHHK200</strain>
    </source>
</reference>
<evidence type="ECO:0000313" key="2">
    <source>
        <dbReference type="EMBL" id="KAJ7033332.1"/>
    </source>
</evidence>
<gene>
    <name evidence="2" type="ORF">C8F04DRAFT_1261143</name>
</gene>
<dbReference type="EMBL" id="JARJCM010000066">
    <property type="protein sequence ID" value="KAJ7033332.1"/>
    <property type="molecule type" value="Genomic_DNA"/>
</dbReference>
<feature type="compositionally biased region" description="Low complexity" evidence="1">
    <location>
        <begin position="70"/>
        <end position="79"/>
    </location>
</feature>
<feature type="region of interest" description="Disordered" evidence="1">
    <location>
        <begin position="70"/>
        <end position="110"/>
    </location>
</feature>
<dbReference type="AlphaFoldDB" id="A0AAD6STV4"/>